<organism evidence="11 12">
    <name type="scientific">Iocasia fonsfrigidae</name>
    <dbReference type="NCBI Taxonomy" id="2682810"/>
    <lineage>
        <taxon>Bacteria</taxon>
        <taxon>Bacillati</taxon>
        <taxon>Bacillota</taxon>
        <taxon>Clostridia</taxon>
        <taxon>Halanaerobiales</taxon>
        <taxon>Halanaerobiaceae</taxon>
        <taxon>Iocasia</taxon>
    </lineage>
</organism>
<keyword evidence="11" id="KW-0282">Flagellum</keyword>
<feature type="domain" description="Flagellar basal-body/hook protein C-terminal" evidence="9">
    <location>
        <begin position="550"/>
        <end position="589"/>
    </location>
</feature>
<dbReference type="InterPro" id="IPR053927">
    <property type="entry name" value="FlgK_helical"/>
</dbReference>
<evidence type="ECO:0000256" key="2">
    <source>
        <dbReference type="ARBA" id="ARBA00004613"/>
    </source>
</evidence>
<evidence type="ECO:0000259" key="9">
    <source>
        <dbReference type="Pfam" id="PF06429"/>
    </source>
</evidence>
<sequence>MSSTFGGVELGKRALQTQQKSMSVAGHNIANAANENYSRQRAIQSTTIPYTSPSLYSSTGAGQVGTGVYVKEISRMRDQFIDNRIWYENQGLGAWNIRKENLQQIEGIYNELDEGSLKSSLDDFFQYFSNLVGADPESSDSTRGAIIQQAVTLTTQMNHINASLMEFREHLGSEIENKISKVNNLTSKIADLNKQIKAIEADTTKAANDLCDERDALIDDLSKMIDIQVTIDSENQAQVSLNGIGIVHGDDSRKIIAEANDVSRTSADGKRTYNDGEFDKYTFTIDGNEAHIDSGEIYGLMTVREEIADQKMNKLDLLAESLIEEVNALHRTGYGKSDLGMTEMVSAEQTNTADPLDGNTSTIQVLVNDGTTTTTTDITINSGDSLADIASNINSVANVTATVNGDRLEIESAAGYTIDIVDRSTDDEVNAIEELGLRGTGAGRDFFSGSDASSITVSDQILDHPENIAASSLAADSDGKKGNDYVGNQSIALKIAQLATETSVSGLGNATFNEFWQTQASQLGVKISGAKAMENNQKVLLGSLEEKKQEVSGVSLDEEFTEMIKFQHGYNAASKVVSIMDEMLDTLINGII</sequence>
<dbReference type="KEGG" id="ifn:GM661_02525"/>
<dbReference type="PANTHER" id="PTHR30033">
    <property type="entry name" value="FLAGELLAR HOOK-ASSOCIATED PROTEIN 1"/>
    <property type="match status" value="1"/>
</dbReference>
<keyword evidence="5 7" id="KW-0964">Secreted</keyword>
<dbReference type="Proteomes" id="UP000665020">
    <property type="component" value="Chromosome"/>
</dbReference>
<dbReference type="AlphaFoldDB" id="A0A8A7KBI9"/>
<evidence type="ECO:0000256" key="8">
    <source>
        <dbReference type="SAM" id="Coils"/>
    </source>
</evidence>
<gene>
    <name evidence="7 11" type="primary">flgK</name>
    <name evidence="11" type="ORF">GM661_02525</name>
</gene>
<dbReference type="PRINTS" id="PR01005">
    <property type="entry name" value="FLGHOOKAP1"/>
</dbReference>
<keyword evidence="12" id="KW-1185">Reference proteome</keyword>
<dbReference type="GO" id="GO:0044780">
    <property type="term" value="P:bacterial-type flagellum assembly"/>
    <property type="evidence" value="ECO:0007669"/>
    <property type="project" value="InterPro"/>
</dbReference>
<dbReference type="EMBL" id="CP046640">
    <property type="protein sequence ID" value="QTL96928.1"/>
    <property type="molecule type" value="Genomic_DNA"/>
</dbReference>
<dbReference type="Pfam" id="PF06429">
    <property type="entry name" value="Flg_bbr_C"/>
    <property type="match status" value="1"/>
</dbReference>
<keyword evidence="11" id="KW-0966">Cell projection</keyword>
<evidence type="ECO:0000259" key="10">
    <source>
        <dbReference type="Pfam" id="PF22638"/>
    </source>
</evidence>
<name>A0A8A7KBI9_9FIRM</name>
<dbReference type="PANTHER" id="PTHR30033:SF1">
    <property type="entry name" value="FLAGELLAR HOOK-ASSOCIATED PROTEIN 1"/>
    <property type="match status" value="1"/>
</dbReference>
<feature type="coiled-coil region" evidence="8">
    <location>
        <begin position="175"/>
        <end position="209"/>
    </location>
</feature>
<evidence type="ECO:0000256" key="6">
    <source>
        <dbReference type="ARBA" id="ARBA00023143"/>
    </source>
</evidence>
<dbReference type="Pfam" id="PF22638">
    <property type="entry name" value="FlgK_D1"/>
    <property type="match status" value="1"/>
</dbReference>
<comment type="similarity">
    <text evidence="3 7">Belongs to the flagella basal body rod proteins family.</text>
</comment>
<keyword evidence="8" id="KW-0175">Coiled coil</keyword>
<dbReference type="NCBIfam" id="TIGR02492">
    <property type="entry name" value="flgK_ends"/>
    <property type="match status" value="1"/>
</dbReference>
<reference evidence="11" key="1">
    <citation type="submission" date="2019-12" db="EMBL/GenBank/DDBJ databases">
        <authorList>
            <person name="zhang j."/>
            <person name="sun C.M."/>
        </authorList>
    </citation>
    <scope>NUCLEOTIDE SEQUENCE</scope>
    <source>
        <strain evidence="11">NS-1</strain>
    </source>
</reference>
<evidence type="ECO:0000256" key="5">
    <source>
        <dbReference type="ARBA" id="ARBA00022525"/>
    </source>
</evidence>
<proteinExistence type="inferred from homology"/>
<dbReference type="InterPro" id="IPR002371">
    <property type="entry name" value="FlgK"/>
</dbReference>
<evidence type="ECO:0000256" key="7">
    <source>
        <dbReference type="RuleBase" id="RU362065"/>
    </source>
</evidence>
<dbReference type="RefSeq" id="WP_230868599.1">
    <property type="nucleotide sequence ID" value="NZ_CP046640.1"/>
</dbReference>
<feature type="domain" description="Flagellar hook-associated protein FlgK helical" evidence="10">
    <location>
        <begin position="102"/>
        <end position="336"/>
    </location>
</feature>
<dbReference type="GO" id="GO:0009424">
    <property type="term" value="C:bacterial-type flagellum hook"/>
    <property type="evidence" value="ECO:0007669"/>
    <property type="project" value="UniProtKB-UniRule"/>
</dbReference>
<keyword evidence="6 7" id="KW-0975">Bacterial flagellum</keyword>
<accession>A0A8A7KBI9</accession>
<evidence type="ECO:0000256" key="3">
    <source>
        <dbReference type="ARBA" id="ARBA00009677"/>
    </source>
</evidence>
<evidence type="ECO:0000256" key="4">
    <source>
        <dbReference type="ARBA" id="ARBA00016244"/>
    </source>
</evidence>
<dbReference type="SUPFAM" id="SSF64518">
    <property type="entry name" value="Phase 1 flagellin"/>
    <property type="match status" value="1"/>
</dbReference>
<protein>
    <recommendedName>
        <fullName evidence="4 7">Flagellar hook-associated protein 1</fullName>
        <shortName evidence="7">HAP1</shortName>
    </recommendedName>
</protein>
<dbReference type="GO" id="GO:0005198">
    <property type="term" value="F:structural molecule activity"/>
    <property type="evidence" value="ECO:0007669"/>
    <property type="project" value="UniProtKB-UniRule"/>
</dbReference>
<dbReference type="InterPro" id="IPR010930">
    <property type="entry name" value="Flg_bb/hook_C_dom"/>
</dbReference>
<evidence type="ECO:0000313" key="11">
    <source>
        <dbReference type="EMBL" id="QTL96928.1"/>
    </source>
</evidence>
<dbReference type="GO" id="GO:0005576">
    <property type="term" value="C:extracellular region"/>
    <property type="evidence" value="ECO:0007669"/>
    <property type="project" value="UniProtKB-SubCell"/>
</dbReference>
<keyword evidence="11" id="KW-0969">Cilium</keyword>
<dbReference type="Pfam" id="PF07196">
    <property type="entry name" value="Flagellin_IN"/>
    <property type="match status" value="1"/>
</dbReference>
<evidence type="ECO:0000256" key="1">
    <source>
        <dbReference type="ARBA" id="ARBA00004365"/>
    </source>
</evidence>
<comment type="subcellular location">
    <subcellularLocation>
        <location evidence="1 7">Bacterial flagellum</location>
    </subcellularLocation>
    <subcellularLocation>
        <location evidence="2 7">Secreted</location>
    </subcellularLocation>
</comment>
<evidence type="ECO:0000313" key="12">
    <source>
        <dbReference type="Proteomes" id="UP000665020"/>
    </source>
</evidence>
<dbReference type="InterPro" id="IPR010810">
    <property type="entry name" value="Flagellin_hook_IN_motif"/>
</dbReference>